<dbReference type="Pfam" id="PF00096">
    <property type="entry name" value="zf-C2H2"/>
    <property type="match status" value="1"/>
</dbReference>
<evidence type="ECO:0000256" key="3">
    <source>
        <dbReference type="ARBA" id="ARBA00022723"/>
    </source>
</evidence>
<keyword evidence="4" id="KW-0677">Repeat</keyword>
<evidence type="ECO:0000256" key="1">
    <source>
        <dbReference type="ARBA" id="ARBA00004123"/>
    </source>
</evidence>
<keyword evidence="7" id="KW-0539">Nucleus</keyword>
<feature type="compositionally biased region" description="Low complexity" evidence="9">
    <location>
        <begin position="478"/>
        <end position="488"/>
    </location>
</feature>
<dbReference type="GO" id="GO:0009968">
    <property type="term" value="P:negative regulation of signal transduction"/>
    <property type="evidence" value="ECO:0007669"/>
    <property type="project" value="UniProtKB-ARBA"/>
</dbReference>
<evidence type="ECO:0000256" key="7">
    <source>
        <dbReference type="ARBA" id="ARBA00023242"/>
    </source>
</evidence>
<feature type="domain" description="C2H2-type" evidence="10">
    <location>
        <begin position="683"/>
        <end position="711"/>
    </location>
</feature>
<dbReference type="FunFam" id="3.30.160.60:FF:000452">
    <property type="entry name" value="Transcription factor Ovo-like 2"/>
    <property type="match status" value="1"/>
</dbReference>
<dbReference type="SMART" id="SM00355">
    <property type="entry name" value="ZnF_C2H2"/>
    <property type="match status" value="4"/>
</dbReference>
<comment type="subcellular location">
    <subcellularLocation>
        <location evidence="1">Nucleus</location>
    </subcellularLocation>
</comment>
<dbReference type="SUPFAM" id="SSF57667">
    <property type="entry name" value="beta-beta-alpha zinc fingers"/>
    <property type="match status" value="2"/>
</dbReference>
<feature type="region of interest" description="Disordered" evidence="9">
    <location>
        <begin position="22"/>
        <end position="52"/>
    </location>
</feature>
<dbReference type="GO" id="GO:0000981">
    <property type="term" value="F:DNA-binding transcription factor activity, RNA polymerase II-specific"/>
    <property type="evidence" value="ECO:0007669"/>
    <property type="project" value="TreeGrafter"/>
</dbReference>
<gene>
    <name evidence="11" type="ORF">OTU49_010520</name>
</gene>
<dbReference type="GO" id="GO:0000978">
    <property type="term" value="F:RNA polymerase II cis-regulatory region sequence-specific DNA binding"/>
    <property type="evidence" value="ECO:0007669"/>
    <property type="project" value="TreeGrafter"/>
</dbReference>
<evidence type="ECO:0000259" key="10">
    <source>
        <dbReference type="PROSITE" id="PS50157"/>
    </source>
</evidence>
<dbReference type="InterPro" id="IPR036236">
    <property type="entry name" value="Znf_C2H2_sf"/>
</dbReference>
<dbReference type="Gene3D" id="3.30.160.60">
    <property type="entry name" value="Classic Zinc Finger"/>
    <property type="match status" value="3"/>
</dbReference>
<dbReference type="GO" id="GO:0045892">
    <property type="term" value="P:negative regulation of DNA-templated transcription"/>
    <property type="evidence" value="ECO:0007669"/>
    <property type="project" value="UniProtKB-ARBA"/>
</dbReference>
<feature type="compositionally biased region" description="Low complexity" evidence="9">
    <location>
        <begin position="138"/>
        <end position="149"/>
    </location>
</feature>
<reference evidence="11 12" key="1">
    <citation type="journal article" date="2024" name="BMC Genomics">
        <title>Genome assembly of redclaw crayfish (Cherax quadricarinatus) provides insights into its immune adaptation and hypoxia tolerance.</title>
        <authorList>
            <person name="Liu Z."/>
            <person name="Zheng J."/>
            <person name="Li H."/>
            <person name="Fang K."/>
            <person name="Wang S."/>
            <person name="He J."/>
            <person name="Zhou D."/>
            <person name="Weng S."/>
            <person name="Chi M."/>
            <person name="Gu Z."/>
            <person name="He J."/>
            <person name="Li F."/>
            <person name="Wang M."/>
        </authorList>
    </citation>
    <scope>NUCLEOTIDE SEQUENCE [LARGE SCALE GENOMIC DNA]</scope>
    <source>
        <strain evidence="11">ZL_2023a</strain>
    </source>
</reference>
<evidence type="ECO:0000313" key="12">
    <source>
        <dbReference type="Proteomes" id="UP001445076"/>
    </source>
</evidence>
<dbReference type="InterPro" id="IPR013087">
    <property type="entry name" value="Znf_C2H2_type"/>
</dbReference>
<feature type="compositionally biased region" description="Basic and acidic residues" evidence="9">
    <location>
        <begin position="165"/>
        <end position="181"/>
    </location>
</feature>
<dbReference type="InterPro" id="IPR027756">
    <property type="entry name" value="Ovo-like"/>
</dbReference>
<dbReference type="PROSITE" id="PS50157">
    <property type="entry name" value="ZINC_FINGER_C2H2_2"/>
    <property type="match status" value="3"/>
</dbReference>
<dbReference type="AlphaFoldDB" id="A0AAW0YP06"/>
<feature type="region of interest" description="Disordered" evidence="9">
    <location>
        <begin position="598"/>
        <end position="621"/>
    </location>
</feature>
<keyword evidence="6" id="KW-0862">Zinc</keyword>
<dbReference type="Proteomes" id="UP001445076">
    <property type="component" value="Unassembled WGS sequence"/>
</dbReference>
<dbReference type="PROSITE" id="PS00028">
    <property type="entry name" value="ZINC_FINGER_C2H2_1"/>
    <property type="match status" value="3"/>
</dbReference>
<organism evidence="11 12">
    <name type="scientific">Cherax quadricarinatus</name>
    <name type="common">Australian red claw crayfish</name>
    <dbReference type="NCBI Taxonomy" id="27406"/>
    <lineage>
        <taxon>Eukaryota</taxon>
        <taxon>Metazoa</taxon>
        <taxon>Ecdysozoa</taxon>
        <taxon>Arthropoda</taxon>
        <taxon>Crustacea</taxon>
        <taxon>Multicrustacea</taxon>
        <taxon>Malacostraca</taxon>
        <taxon>Eumalacostraca</taxon>
        <taxon>Eucarida</taxon>
        <taxon>Decapoda</taxon>
        <taxon>Pleocyemata</taxon>
        <taxon>Astacidea</taxon>
        <taxon>Parastacoidea</taxon>
        <taxon>Parastacidae</taxon>
        <taxon>Cherax</taxon>
    </lineage>
</organism>
<evidence type="ECO:0000313" key="11">
    <source>
        <dbReference type="EMBL" id="KAK8751829.1"/>
    </source>
</evidence>
<comment type="similarity">
    <text evidence="2">Belongs to the krueppel C2H2-type zinc-finger protein family.</text>
</comment>
<evidence type="ECO:0000256" key="9">
    <source>
        <dbReference type="SAM" id="MobiDB-lite"/>
    </source>
</evidence>
<dbReference type="GO" id="GO:0008270">
    <property type="term" value="F:zinc ion binding"/>
    <property type="evidence" value="ECO:0007669"/>
    <property type="project" value="UniProtKB-KW"/>
</dbReference>
<keyword evidence="3" id="KW-0479">Metal-binding</keyword>
<evidence type="ECO:0000256" key="2">
    <source>
        <dbReference type="ARBA" id="ARBA00006991"/>
    </source>
</evidence>
<dbReference type="EMBL" id="JARKIK010000005">
    <property type="protein sequence ID" value="KAK8751829.1"/>
    <property type="molecule type" value="Genomic_DNA"/>
</dbReference>
<dbReference type="GO" id="GO:0045596">
    <property type="term" value="P:negative regulation of cell differentiation"/>
    <property type="evidence" value="ECO:0007669"/>
    <property type="project" value="UniProtKB-ARBA"/>
</dbReference>
<keyword evidence="12" id="KW-1185">Reference proteome</keyword>
<keyword evidence="5 8" id="KW-0863">Zinc-finger</keyword>
<feature type="compositionally biased region" description="Gly residues" evidence="9">
    <location>
        <begin position="313"/>
        <end position="323"/>
    </location>
</feature>
<feature type="region of interest" description="Disordered" evidence="9">
    <location>
        <begin position="238"/>
        <end position="338"/>
    </location>
</feature>
<comment type="caution">
    <text evidence="11">The sequence shown here is derived from an EMBL/GenBank/DDBJ whole genome shotgun (WGS) entry which is preliminary data.</text>
</comment>
<dbReference type="PANTHER" id="PTHR10032:SF271">
    <property type="entry name" value="RH12261P-RELATED"/>
    <property type="match status" value="1"/>
</dbReference>
<dbReference type="GO" id="GO:0009913">
    <property type="term" value="P:epidermal cell differentiation"/>
    <property type="evidence" value="ECO:0007669"/>
    <property type="project" value="TreeGrafter"/>
</dbReference>
<feature type="compositionally biased region" description="Low complexity" evidence="9">
    <location>
        <begin position="430"/>
        <end position="462"/>
    </location>
</feature>
<feature type="compositionally biased region" description="Basic and acidic residues" evidence="9">
    <location>
        <begin position="262"/>
        <end position="274"/>
    </location>
</feature>
<evidence type="ECO:0000256" key="6">
    <source>
        <dbReference type="ARBA" id="ARBA00022833"/>
    </source>
</evidence>
<dbReference type="FunFam" id="3.30.160.60:FF:001250">
    <property type="entry name" value="putative transcription factor ovo-like protein 3"/>
    <property type="match status" value="1"/>
</dbReference>
<feature type="compositionally biased region" description="Gly residues" evidence="9">
    <location>
        <begin position="357"/>
        <end position="372"/>
    </location>
</feature>
<feature type="domain" description="C2H2-type" evidence="10">
    <location>
        <begin position="627"/>
        <end position="654"/>
    </location>
</feature>
<feature type="region of interest" description="Disordered" evidence="9">
    <location>
        <begin position="137"/>
        <end position="200"/>
    </location>
</feature>
<feature type="domain" description="C2H2-type" evidence="10">
    <location>
        <begin position="655"/>
        <end position="682"/>
    </location>
</feature>
<name>A0AAW0YP06_CHEQU</name>
<evidence type="ECO:0000256" key="5">
    <source>
        <dbReference type="ARBA" id="ARBA00022771"/>
    </source>
</evidence>
<evidence type="ECO:0000256" key="4">
    <source>
        <dbReference type="ARBA" id="ARBA00022737"/>
    </source>
</evidence>
<feature type="region of interest" description="Disordered" evidence="9">
    <location>
        <begin position="427"/>
        <end position="489"/>
    </location>
</feature>
<proteinExistence type="inferred from homology"/>
<sequence length="776" mass="86667">MPKIFLIKDRLQQQQAKLLEAQKAGTPQDDDRNRHVHVHSSPFSSSSTLDMRRERSRVSQMDTSVPSVDIRKDGVSHLGRSSHLDFSRDNRLDLSRDNRLELSRECHLDLSRDAHLELERESSLDLRMGERCVERCVSPSSRSSRYSPSRRLDDHPDDQPLSLTIRDRDDDSGYWRDDARPRSPSRLDPSDRTRRSLPPISRLLPRPALILRSRSPALPPADMLLPPQDTPLDCHVPRRAASPRLPPFCDVRRHQRAPSPMDYDHRPSRYHDDSILPYDLTTRRARSPRSVSPQSLPPVLASMHLTQVTSAEDGGGQGNGGGPPQSQHGSGSNGGYVDSSQASLSFFGSIGLGGDKGGLGGADGSGGGGQNPSGGMSNVETTSLPPPIPAPVEPHVYSLPEHCRSIPLTASDTSQAFPAPAHFREKHLQHIQPQQQHQIQQQQTHQTHFQTQQIQSQQTQSQYTIPPLSPSPLPVSPPLSCASSPLTSGTTILRSPPEAQTFEPLTTQTQVPLVSSTDLQSGWCERSPMSPQYMQTSYPSRPSPGGSSIMDASSPPLHDLQREVPLQVRVSILQQRLGLPEDTPLEFVNGGHGIKNPLAPNLDSPRPEVSEKLQPPPPVMEDDSSKFVCRICSKTFSLQRLLNRHMKCHSDVKRYLCTFCGKGFNDTFDLKRHTRTHTGVRPYKCNLCEKSFTQRCSLESHCLKVHGVQHSYAYKERRSKVYVCEECGHTTGEPECHYLHLKDNHPYSPALLKFYDKRHFKFNNSNFTNVLLMSQT</sequence>
<dbReference type="PANTHER" id="PTHR10032">
    <property type="entry name" value="ZINC FINGER PROTEIN WITH KRAB AND SCAN DOMAINS"/>
    <property type="match status" value="1"/>
</dbReference>
<accession>A0AAW0YP06</accession>
<feature type="compositionally biased region" description="Pro residues" evidence="9">
    <location>
        <begin position="467"/>
        <end position="477"/>
    </location>
</feature>
<dbReference type="GO" id="GO:0051241">
    <property type="term" value="P:negative regulation of multicellular organismal process"/>
    <property type="evidence" value="ECO:0007669"/>
    <property type="project" value="UniProtKB-ARBA"/>
</dbReference>
<evidence type="ECO:0000256" key="8">
    <source>
        <dbReference type="PROSITE-ProRule" id="PRU00042"/>
    </source>
</evidence>
<feature type="region of interest" description="Disordered" evidence="9">
    <location>
        <begin position="357"/>
        <end position="389"/>
    </location>
</feature>
<dbReference type="GO" id="GO:0005634">
    <property type="term" value="C:nucleus"/>
    <property type="evidence" value="ECO:0007669"/>
    <property type="project" value="UniProtKB-SubCell"/>
</dbReference>
<protein>
    <recommendedName>
        <fullName evidence="10">C2H2-type domain-containing protein</fullName>
    </recommendedName>
</protein>